<organism evidence="3 4">
    <name type="scientific">Qipengyuania citrea LAMA 915</name>
    <dbReference type="NCBI Taxonomy" id="1306953"/>
    <lineage>
        <taxon>Bacteria</taxon>
        <taxon>Pseudomonadati</taxon>
        <taxon>Pseudomonadota</taxon>
        <taxon>Alphaproteobacteria</taxon>
        <taxon>Sphingomonadales</taxon>
        <taxon>Erythrobacteraceae</taxon>
        <taxon>Qipengyuania</taxon>
    </lineage>
</organism>
<protein>
    <submittedName>
        <fullName evidence="3">Uncharacterized protein</fullName>
    </submittedName>
</protein>
<evidence type="ECO:0000256" key="1">
    <source>
        <dbReference type="SAM" id="MobiDB-lite"/>
    </source>
</evidence>
<gene>
    <name evidence="3" type="ORF">J121_505</name>
</gene>
<proteinExistence type="predicted"/>
<evidence type="ECO:0000256" key="2">
    <source>
        <dbReference type="SAM" id="SignalP"/>
    </source>
</evidence>
<evidence type="ECO:0000313" key="3">
    <source>
        <dbReference type="EMBL" id="KNH03530.1"/>
    </source>
</evidence>
<dbReference type="Proteomes" id="UP000037446">
    <property type="component" value="Unassembled WGS sequence"/>
</dbReference>
<sequence length="249" mass="26207">MPTRPSIAALPALLAATSLVAMPAQAAELPVQAAPAIAQPVAAAPAWAPGDDDAAKHRRYRDRRYRDRGTDVGDILTGLLIIGGIAAVASAVDKSDEREYPRDARYPDPRRDTDRADDVRGLDRAAAMCVEAIERDARVDTVDAVNRDASGWRVDGRMYDGQAFTCRIGPDGRIDGIDYGSGMASYDAGGAGSYGYQPATDRQYGADVYAAARARADGAQPAYPGGPLPGDDVIDGDLEYGTAYRGTGG</sequence>
<evidence type="ECO:0000313" key="4">
    <source>
        <dbReference type="Proteomes" id="UP000037446"/>
    </source>
</evidence>
<feature type="chain" id="PRO_5005554873" evidence="2">
    <location>
        <begin position="27"/>
        <end position="249"/>
    </location>
</feature>
<feature type="region of interest" description="Disordered" evidence="1">
    <location>
        <begin position="93"/>
        <end position="116"/>
    </location>
</feature>
<accession>A0A0L1KHI5</accession>
<reference evidence="3" key="1">
    <citation type="submission" date="2015-02" db="EMBL/GenBank/DDBJ databases">
        <authorList>
            <person name="Chooi Y.-H."/>
        </authorList>
    </citation>
    <scope>NUCLEOTIDE SEQUENCE [LARGE SCALE GENOMIC DNA]</scope>
    <source>
        <strain evidence="3">LAMA 915</strain>
    </source>
</reference>
<dbReference type="AlphaFoldDB" id="A0A0L1KHI5"/>
<keyword evidence="2" id="KW-0732">Signal</keyword>
<feature type="signal peptide" evidence="2">
    <location>
        <begin position="1"/>
        <end position="26"/>
    </location>
</feature>
<name>A0A0L1KHI5_9SPHN</name>
<dbReference type="RefSeq" id="WP_050599032.1">
    <property type="nucleotide sequence ID" value="NZ_JYNE01000005.1"/>
</dbReference>
<dbReference type="EMBL" id="JYNE01000005">
    <property type="protein sequence ID" value="KNH03530.1"/>
    <property type="molecule type" value="Genomic_DNA"/>
</dbReference>
<comment type="caution">
    <text evidence="3">The sequence shown here is derived from an EMBL/GenBank/DDBJ whole genome shotgun (WGS) entry which is preliminary data.</text>
</comment>
<dbReference type="PATRIC" id="fig|1306953.7.peg.513"/>